<name>A0A225DGA7_9BACT</name>
<dbReference type="OrthoDB" id="9776650at2"/>
<dbReference type="InterPro" id="IPR012337">
    <property type="entry name" value="RNaseH-like_sf"/>
</dbReference>
<sequence>MPDVLPLPPVDRPFVAIDFETADHGPDSACAIGLVRVEGWRVVARATALIRPPRSRILFTWVHGITWDMVAESPRFADAWPKLAPILDGAAALVAHNAPFDRRVLTACCTVAGLPVPPQPFHCTVRLARKAWNARPNDLASVCRRLGIGLKHHDAGSDAEACARIVIAAAARGGHVPAAAAADC</sequence>
<evidence type="ECO:0000313" key="4">
    <source>
        <dbReference type="EMBL" id="OWK38684.1"/>
    </source>
</evidence>
<dbReference type="PANTHER" id="PTHR30231">
    <property type="entry name" value="DNA POLYMERASE III SUBUNIT EPSILON"/>
    <property type="match status" value="1"/>
</dbReference>
<gene>
    <name evidence="4" type="ORF">FRUB_07804</name>
</gene>
<comment type="function">
    <text evidence="1">DNA polymerase III is a complex, multichain enzyme responsible for most of the replicative synthesis in bacteria. The epsilon subunit contain the editing function and is a proofreading 3'-5' exonuclease.</text>
</comment>
<dbReference type="GO" id="GO:0006259">
    <property type="term" value="P:DNA metabolic process"/>
    <property type="evidence" value="ECO:0007669"/>
    <property type="project" value="UniProtKB-ARBA"/>
</dbReference>
<evidence type="ECO:0000259" key="3">
    <source>
        <dbReference type="SMART" id="SM00479"/>
    </source>
</evidence>
<dbReference type="AlphaFoldDB" id="A0A225DGA7"/>
<dbReference type="Proteomes" id="UP000214646">
    <property type="component" value="Unassembled WGS sequence"/>
</dbReference>
<comment type="caution">
    <text evidence="4">The sequence shown here is derived from an EMBL/GenBank/DDBJ whole genome shotgun (WGS) entry which is preliminary data.</text>
</comment>
<dbReference type="Gene3D" id="3.30.420.10">
    <property type="entry name" value="Ribonuclease H-like superfamily/Ribonuclease H"/>
    <property type="match status" value="1"/>
</dbReference>
<comment type="subunit">
    <text evidence="2">DNA polymerase III contains a core (composed of alpha, epsilon and theta chains) that associates with a tau subunit. This core dimerizes to form the POLIII' complex. PolIII' associates with the gamma complex (composed of gamma, delta, delta', psi and chi chains) and with the beta chain to form the complete DNA polymerase III complex.</text>
</comment>
<dbReference type="PANTHER" id="PTHR30231:SF42">
    <property type="entry name" value="EXONUCLEASE"/>
    <property type="match status" value="1"/>
</dbReference>
<evidence type="ECO:0000256" key="2">
    <source>
        <dbReference type="ARBA" id="ARBA00026073"/>
    </source>
</evidence>
<dbReference type="GO" id="GO:0005829">
    <property type="term" value="C:cytosol"/>
    <property type="evidence" value="ECO:0007669"/>
    <property type="project" value="TreeGrafter"/>
</dbReference>
<dbReference type="FunFam" id="3.30.420.10:FF:000045">
    <property type="entry name" value="3'-5' exonuclease DinG"/>
    <property type="match status" value="1"/>
</dbReference>
<dbReference type="GO" id="GO:0003676">
    <property type="term" value="F:nucleic acid binding"/>
    <property type="evidence" value="ECO:0007669"/>
    <property type="project" value="InterPro"/>
</dbReference>
<organism evidence="4 5">
    <name type="scientific">Fimbriiglobus ruber</name>
    <dbReference type="NCBI Taxonomy" id="1908690"/>
    <lineage>
        <taxon>Bacteria</taxon>
        <taxon>Pseudomonadati</taxon>
        <taxon>Planctomycetota</taxon>
        <taxon>Planctomycetia</taxon>
        <taxon>Gemmatales</taxon>
        <taxon>Gemmataceae</taxon>
        <taxon>Fimbriiglobus</taxon>
    </lineage>
</organism>
<dbReference type="GO" id="GO:0008408">
    <property type="term" value="F:3'-5' exonuclease activity"/>
    <property type="evidence" value="ECO:0007669"/>
    <property type="project" value="TreeGrafter"/>
</dbReference>
<accession>A0A225DGA7</accession>
<evidence type="ECO:0000256" key="1">
    <source>
        <dbReference type="ARBA" id="ARBA00025483"/>
    </source>
</evidence>
<protein>
    <submittedName>
        <fullName evidence="4">DNA polymerase III, epsilon subunit</fullName>
    </submittedName>
</protein>
<dbReference type="SMART" id="SM00479">
    <property type="entry name" value="EXOIII"/>
    <property type="match status" value="1"/>
</dbReference>
<reference evidence="5" key="1">
    <citation type="submission" date="2017-06" db="EMBL/GenBank/DDBJ databases">
        <title>Genome analysis of Fimbriiglobus ruber SP5, the first member of the order Planctomycetales with confirmed chitinolytic capability.</title>
        <authorList>
            <person name="Ravin N.V."/>
            <person name="Rakitin A.L."/>
            <person name="Ivanova A.A."/>
            <person name="Beletsky A.V."/>
            <person name="Kulichevskaya I.S."/>
            <person name="Mardanov A.V."/>
            <person name="Dedysh S.N."/>
        </authorList>
    </citation>
    <scope>NUCLEOTIDE SEQUENCE [LARGE SCALE GENOMIC DNA]</scope>
    <source>
        <strain evidence="5">SP5</strain>
    </source>
</reference>
<dbReference type="CDD" id="cd06130">
    <property type="entry name" value="DNA_pol_III_epsilon_like"/>
    <property type="match status" value="1"/>
</dbReference>
<dbReference type="Pfam" id="PF00929">
    <property type="entry name" value="RNase_T"/>
    <property type="match status" value="1"/>
</dbReference>
<proteinExistence type="predicted"/>
<feature type="domain" description="Exonuclease" evidence="3">
    <location>
        <begin position="13"/>
        <end position="175"/>
    </location>
</feature>
<evidence type="ECO:0000313" key="5">
    <source>
        <dbReference type="Proteomes" id="UP000214646"/>
    </source>
</evidence>
<keyword evidence="5" id="KW-1185">Reference proteome</keyword>
<dbReference type="RefSeq" id="WP_088258425.1">
    <property type="nucleotide sequence ID" value="NZ_NIDE01000014.1"/>
</dbReference>
<dbReference type="EMBL" id="NIDE01000014">
    <property type="protein sequence ID" value="OWK38684.1"/>
    <property type="molecule type" value="Genomic_DNA"/>
</dbReference>
<dbReference type="InterPro" id="IPR013520">
    <property type="entry name" value="Ribonucl_H"/>
</dbReference>
<dbReference type="InterPro" id="IPR036397">
    <property type="entry name" value="RNaseH_sf"/>
</dbReference>
<dbReference type="SUPFAM" id="SSF53098">
    <property type="entry name" value="Ribonuclease H-like"/>
    <property type="match status" value="1"/>
</dbReference>